<feature type="domain" description="N-acetyltransferase" evidence="3">
    <location>
        <begin position="4"/>
        <end position="173"/>
    </location>
</feature>
<reference evidence="4 5" key="1">
    <citation type="submission" date="2017-12" db="EMBL/GenBank/DDBJ databases">
        <title>Characterization of six clinical isolates of Enterochimera gen. nov., a novel genus of the Yersiniaciae family and the three species Enterochimera arupensis sp. nov., Enterochimera coloradensis sp. nov, and Enterochimera californica sp. nov.</title>
        <authorList>
            <person name="Rossi A."/>
            <person name="Fisher M."/>
        </authorList>
    </citation>
    <scope>NUCLEOTIDE SEQUENCE [LARGE SCALE GENOMIC DNA]</scope>
    <source>
        <strain evidence="5">2016-Iso4</strain>
    </source>
</reference>
<keyword evidence="5" id="KW-1185">Reference proteome</keyword>
<evidence type="ECO:0000256" key="1">
    <source>
        <dbReference type="ARBA" id="ARBA00022679"/>
    </source>
</evidence>
<organism evidence="4 5">
    <name type="scientific">Chimaeribacter coloradensis</name>
    <dbReference type="NCBI Taxonomy" id="2060068"/>
    <lineage>
        <taxon>Bacteria</taxon>
        <taxon>Pseudomonadati</taxon>
        <taxon>Pseudomonadota</taxon>
        <taxon>Gammaproteobacteria</taxon>
        <taxon>Enterobacterales</taxon>
        <taxon>Yersiniaceae</taxon>
        <taxon>Chimaeribacter</taxon>
    </lineage>
</organism>
<dbReference type="Pfam" id="PF00583">
    <property type="entry name" value="Acetyltransf_1"/>
    <property type="match status" value="1"/>
</dbReference>
<dbReference type="Gene3D" id="3.40.630.30">
    <property type="match status" value="1"/>
</dbReference>
<proteinExistence type="predicted"/>
<dbReference type="InterPro" id="IPR050832">
    <property type="entry name" value="Bact_Acetyltransf"/>
</dbReference>
<accession>A0A2N5DXN5</accession>
<evidence type="ECO:0000313" key="4">
    <source>
        <dbReference type="EMBL" id="PLR32191.1"/>
    </source>
</evidence>
<dbReference type="OrthoDB" id="6864670at2"/>
<dbReference type="AlphaFoldDB" id="A0A2N5DXN5"/>
<sequence>MRMLTIRTAGVADAATLQQVARESYLHHFAHLWQVAAEMEEFLAEEYNRDTLEAELANPDILWLLAESEGQPIGFAKVCWDRPRPDNSETGALLQKLYLMPEQTGQGYGNQLWDAVLAEARRRGQRSLWLTVLQNNPRARTFYLRRGMESIQTLPFSSASQRSLMDVLAIPLA</sequence>
<dbReference type="EMBL" id="PJZH01000019">
    <property type="protein sequence ID" value="PLR32191.1"/>
    <property type="molecule type" value="Genomic_DNA"/>
</dbReference>
<dbReference type="CDD" id="cd04301">
    <property type="entry name" value="NAT_SF"/>
    <property type="match status" value="1"/>
</dbReference>
<dbReference type="PANTHER" id="PTHR43877">
    <property type="entry name" value="AMINOALKYLPHOSPHONATE N-ACETYLTRANSFERASE-RELATED-RELATED"/>
    <property type="match status" value="1"/>
</dbReference>
<evidence type="ECO:0000313" key="5">
    <source>
        <dbReference type="Proteomes" id="UP000234503"/>
    </source>
</evidence>
<protein>
    <submittedName>
        <fullName evidence="4">N-acetyltransferase</fullName>
    </submittedName>
</protein>
<dbReference type="InterPro" id="IPR000182">
    <property type="entry name" value="GNAT_dom"/>
</dbReference>
<comment type="caution">
    <text evidence="4">The sequence shown here is derived from an EMBL/GenBank/DDBJ whole genome shotgun (WGS) entry which is preliminary data.</text>
</comment>
<keyword evidence="1 4" id="KW-0808">Transferase</keyword>
<name>A0A2N5DXN5_9GAMM</name>
<gene>
    <name evidence="4" type="ORF">CYR32_15480</name>
</gene>
<dbReference type="PROSITE" id="PS51186">
    <property type="entry name" value="GNAT"/>
    <property type="match status" value="1"/>
</dbReference>
<evidence type="ECO:0000259" key="3">
    <source>
        <dbReference type="PROSITE" id="PS51186"/>
    </source>
</evidence>
<evidence type="ECO:0000256" key="2">
    <source>
        <dbReference type="ARBA" id="ARBA00023315"/>
    </source>
</evidence>
<keyword evidence="2" id="KW-0012">Acyltransferase</keyword>
<dbReference type="Proteomes" id="UP000234503">
    <property type="component" value="Unassembled WGS sequence"/>
</dbReference>
<dbReference type="SUPFAM" id="SSF55729">
    <property type="entry name" value="Acyl-CoA N-acyltransferases (Nat)"/>
    <property type="match status" value="1"/>
</dbReference>
<dbReference type="InterPro" id="IPR016181">
    <property type="entry name" value="Acyl_CoA_acyltransferase"/>
</dbReference>
<dbReference type="GO" id="GO:0016747">
    <property type="term" value="F:acyltransferase activity, transferring groups other than amino-acyl groups"/>
    <property type="evidence" value="ECO:0007669"/>
    <property type="project" value="InterPro"/>
</dbReference>